<dbReference type="SUPFAM" id="SSF53756">
    <property type="entry name" value="UDP-Glycosyltransferase/glycogen phosphorylase"/>
    <property type="match status" value="1"/>
</dbReference>
<evidence type="ECO:0000256" key="11">
    <source>
        <dbReference type="RuleBase" id="RU362059"/>
    </source>
</evidence>
<dbReference type="FunFam" id="3.40.50.2000:FF:000038">
    <property type="entry name" value="UDP-GlucuronosylTransferase"/>
    <property type="match status" value="1"/>
</dbReference>
<name>A0A016TZ78_9BILA</name>
<dbReference type="Gene3D" id="3.40.50.2000">
    <property type="entry name" value="Glycogen Phosphorylase B"/>
    <property type="match status" value="1"/>
</dbReference>
<evidence type="ECO:0000256" key="6">
    <source>
        <dbReference type="ARBA" id="ARBA00022729"/>
    </source>
</evidence>
<dbReference type="InterPro" id="IPR035595">
    <property type="entry name" value="UDP_glycos_trans_CS"/>
</dbReference>
<comment type="subcellular location">
    <subcellularLocation>
        <location evidence="1 11">Membrane</location>
        <topology evidence="1 11">Single-pass membrane protein</topology>
    </subcellularLocation>
</comment>
<keyword evidence="5" id="KW-0812">Transmembrane</keyword>
<evidence type="ECO:0000256" key="3">
    <source>
        <dbReference type="ARBA" id="ARBA00022676"/>
    </source>
</evidence>
<keyword evidence="4 10" id="KW-0808">Transferase</keyword>
<evidence type="ECO:0000256" key="9">
    <source>
        <dbReference type="ARBA" id="ARBA00047475"/>
    </source>
</evidence>
<keyword evidence="6 11" id="KW-0732">Signal</keyword>
<organism evidence="12 13">
    <name type="scientific">Ancylostoma ceylanicum</name>
    <dbReference type="NCBI Taxonomy" id="53326"/>
    <lineage>
        <taxon>Eukaryota</taxon>
        <taxon>Metazoa</taxon>
        <taxon>Ecdysozoa</taxon>
        <taxon>Nematoda</taxon>
        <taxon>Chromadorea</taxon>
        <taxon>Rhabditida</taxon>
        <taxon>Rhabditina</taxon>
        <taxon>Rhabditomorpha</taxon>
        <taxon>Strongyloidea</taxon>
        <taxon>Ancylostomatidae</taxon>
        <taxon>Ancylostomatinae</taxon>
        <taxon>Ancylostoma</taxon>
    </lineage>
</organism>
<comment type="caution">
    <text evidence="12">The sequence shown here is derived from an EMBL/GenBank/DDBJ whole genome shotgun (WGS) entry which is preliminary data.</text>
</comment>
<dbReference type="InterPro" id="IPR002213">
    <property type="entry name" value="UDP_glucos_trans"/>
</dbReference>
<protein>
    <recommendedName>
        <fullName evidence="11">UDP-glucuronosyltransferase</fullName>
        <ecNumber evidence="11">2.4.1.17</ecNumber>
    </recommendedName>
</protein>
<dbReference type="InterPro" id="IPR050271">
    <property type="entry name" value="UDP-glycosyltransferase"/>
</dbReference>
<evidence type="ECO:0000256" key="10">
    <source>
        <dbReference type="RuleBase" id="RU003718"/>
    </source>
</evidence>
<dbReference type="Proteomes" id="UP000024635">
    <property type="component" value="Unassembled WGS sequence"/>
</dbReference>
<evidence type="ECO:0000313" key="12">
    <source>
        <dbReference type="EMBL" id="EYC08379.1"/>
    </source>
</evidence>
<accession>A0A016TZ78</accession>
<evidence type="ECO:0000313" key="13">
    <source>
        <dbReference type="Proteomes" id="UP000024635"/>
    </source>
</evidence>
<gene>
    <name evidence="12" type="primary">Acey_s0066.g3732</name>
    <name evidence="12" type="ORF">Y032_0066g3732</name>
</gene>
<keyword evidence="3 10" id="KW-0328">Glycosyltransferase</keyword>
<feature type="chain" id="PRO_5005100924" description="UDP-glucuronosyltransferase" evidence="11">
    <location>
        <begin position="17"/>
        <end position="516"/>
    </location>
</feature>
<keyword evidence="7" id="KW-1133">Transmembrane helix</keyword>
<dbReference type="STRING" id="53326.A0A016TZ78"/>
<evidence type="ECO:0000256" key="1">
    <source>
        <dbReference type="ARBA" id="ARBA00004167"/>
    </source>
</evidence>
<keyword evidence="8" id="KW-0472">Membrane</keyword>
<feature type="signal peptide" evidence="11">
    <location>
        <begin position="1"/>
        <end position="16"/>
    </location>
</feature>
<evidence type="ECO:0000256" key="4">
    <source>
        <dbReference type="ARBA" id="ARBA00022679"/>
    </source>
</evidence>
<dbReference type="GO" id="GO:0015020">
    <property type="term" value="F:glucuronosyltransferase activity"/>
    <property type="evidence" value="ECO:0007669"/>
    <property type="project" value="UniProtKB-EC"/>
</dbReference>
<dbReference type="Pfam" id="PF00201">
    <property type="entry name" value="UDPGT"/>
    <property type="match status" value="1"/>
</dbReference>
<dbReference type="PANTHER" id="PTHR48043:SF150">
    <property type="entry name" value="GLUCURONOSYLTRANSFERASE"/>
    <property type="match status" value="1"/>
</dbReference>
<evidence type="ECO:0000256" key="5">
    <source>
        <dbReference type="ARBA" id="ARBA00022692"/>
    </source>
</evidence>
<dbReference type="PROSITE" id="PS00375">
    <property type="entry name" value="UDPGT"/>
    <property type="match status" value="1"/>
</dbReference>
<dbReference type="CDD" id="cd03784">
    <property type="entry name" value="GT1_Gtf-like"/>
    <property type="match status" value="1"/>
</dbReference>
<dbReference type="EMBL" id="JARK01001402">
    <property type="protein sequence ID" value="EYC08379.1"/>
    <property type="molecule type" value="Genomic_DNA"/>
</dbReference>
<comment type="catalytic activity">
    <reaction evidence="9 11">
        <text>glucuronate acceptor + UDP-alpha-D-glucuronate = acceptor beta-D-glucuronoside + UDP + H(+)</text>
        <dbReference type="Rhea" id="RHEA:21032"/>
        <dbReference type="ChEBI" id="CHEBI:15378"/>
        <dbReference type="ChEBI" id="CHEBI:58052"/>
        <dbReference type="ChEBI" id="CHEBI:58223"/>
        <dbReference type="ChEBI" id="CHEBI:132367"/>
        <dbReference type="ChEBI" id="CHEBI:132368"/>
        <dbReference type="EC" id="2.4.1.17"/>
    </reaction>
</comment>
<reference evidence="13" key="1">
    <citation type="journal article" date="2015" name="Nat. Genet.">
        <title>The genome and transcriptome of the zoonotic hookworm Ancylostoma ceylanicum identify infection-specific gene families.</title>
        <authorList>
            <person name="Schwarz E.M."/>
            <person name="Hu Y."/>
            <person name="Antoshechkin I."/>
            <person name="Miller M.M."/>
            <person name="Sternberg P.W."/>
            <person name="Aroian R.V."/>
        </authorList>
    </citation>
    <scope>NUCLEOTIDE SEQUENCE</scope>
    <source>
        <strain evidence="13">HY135</strain>
    </source>
</reference>
<dbReference type="EC" id="2.4.1.17" evidence="11"/>
<evidence type="ECO:0000256" key="7">
    <source>
        <dbReference type="ARBA" id="ARBA00022989"/>
    </source>
</evidence>
<dbReference type="OrthoDB" id="5835829at2759"/>
<evidence type="ECO:0000256" key="8">
    <source>
        <dbReference type="ARBA" id="ARBA00023136"/>
    </source>
</evidence>
<evidence type="ECO:0000256" key="2">
    <source>
        <dbReference type="ARBA" id="ARBA00009995"/>
    </source>
</evidence>
<dbReference type="AlphaFoldDB" id="A0A016TZ78"/>
<sequence>MLLPLLFILFVNFCESYKILVVNPKMGYSHMNFLGQVADTLVDAGHEVVTLQPLIFPHVNNGTSKSRLIQVGAYMHMSKEMQAEHDEKHKMIWTASATNPIGVVGFLPVLKQITVTAITQMLDDKELLEQLKAEKFDVGIGELFDFAGFAVFEAIGLKNVVGAHSSSCMLEGTAFAIGLPVIPSFMPASLGVTDDTSSFSTRANNILFTFLSWYFQTTIAATAQSVMDEKLGNGVTPIWDTVSNMSWILTNIEPLLEYAKPTLHKVVDLGGIGVRKPKPLDEKWDKILSLRSRTVLISFGSVAPSITMPDEMKQAIVKVVKSYPDVTFICKYERPEDTFADGVDNLILSKWTPQADLLADDRLTLFVTHGGAGSMMESALRGKPLVVVPLFGDQTRNAKLIVKFGFGIMLEKARLRESKVLQDAIGKVLNDKKYKKAAHRIRDLLAKRPFTPQEKLVKTVELAAEFGQLPEFKVAGRNLGLIVYYNIDIILVVQANDFSCENQNSVKFEFSIAKFF</sequence>
<comment type="similarity">
    <text evidence="2 10">Belongs to the UDP-glycosyltransferase family.</text>
</comment>
<proteinExistence type="inferred from homology"/>
<dbReference type="PANTHER" id="PTHR48043">
    <property type="entry name" value="EG:EG0003.4 PROTEIN-RELATED"/>
    <property type="match status" value="1"/>
</dbReference>
<keyword evidence="13" id="KW-1185">Reference proteome</keyword>
<dbReference type="GO" id="GO:0016020">
    <property type="term" value="C:membrane"/>
    <property type="evidence" value="ECO:0007669"/>
    <property type="project" value="UniProtKB-SubCell"/>
</dbReference>